<evidence type="ECO:0008006" key="4">
    <source>
        <dbReference type="Google" id="ProtNLM"/>
    </source>
</evidence>
<evidence type="ECO:0000256" key="1">
    <source>
        <dbReference type="SAM" id="Phobius"/>
    </source>
</evidence>
<name>A0AAV8ETQ9_9POAL</name>
<accession>A0AAV8ETQ9</accession>
<feature type="transmembrane region" description="Helical" evidence="1">
    <location>
        <begin position="401"/>
        <end position="425"/>
    </location>
</feature>
<reference evidence="2" key="1">
    <citation type="submission" date="2022-08" db="EMBL/GenBank/DDBJ databases">
        <authorList>
            <person name="Marques A."/>
        </authorList>
    </citation>
    <scope>NUCLEOTIDE SEQUENCE</scope>
    <source>
        <strain evidence="2">RhyPub2mFocal</strain>
        <tissue evidence="2">Leaves</tissue>
    </source>
</reference>
<keyword evidence="1" id="KW-1133">Transmembrane helix</keyword>
<keyword evidence="1" id="KW-0812">Transmembrane</keyword>
<dbReference type="PANTHER" id="PTHR35752">
    <property type="entry name" value="G-PROTEIN COUPLED RECEPTOR"/>
    <property type="match status" value="1"/>
</dbReference>
<evidence type="ECO:0000313" key="2">
    <source>
        <dbReference type="EMBL" id="KAJ4781676.1"/>
    </source>
</evidence>
<keyword evidence="1" id="KW-0472">Membrane</keyword>
<keyword evidence="3" id="KW-1185">Reference proteome</keyword>
<dbReference type="AlphaFoldDB" id="A0AAV8ETQ9"/>
<organism evidence="2 3">
    <name type="scientific">Rhynchospora pubera</name>
    <dbReference type="NCBI Taxonomy" id="906938"/>
    <lineage>
        <taxon>Eukaryota</taxon>
        <taxon>Viridiplantae</taxon>
        <taxon>Streptophyta</taxon>
        <taxon>Embryophyta</taxon>
        <taxon>Tracheophyta</taxon>
        <taxon>Spermatophyta</taxon>
        <taxon>Magnoliopsida</taxon>
        <taxon>Liliopsida</taxon>
        <taxon>Poales</taxon>
        <taxon>Cyperaceae</taxon>
        <taxon>Cyperoideae</taxon>
        <taxon>Rhynchosporeae</taxon>
        <taxon>Rhynchospora</taxon>
    </lineage>
</organism>
<gene>
    <name evidence="2" type="ORF">LUZ62_065933</name>
</gene>
<dbReference type="PANTHER" id="PTHR35752:SF1">
    <property type="entry name" value="G-PROTEIN COUPLED RECEPTOR"/>
    <property type="match status" value="1"/>
</dbReference>
<dbReference type="EMBL" id="JAMFTS010000003">
    <property type="protein sequence ID" value="KAJ4781676.1"/>
    <property type="molecule type" value="Genomic_DNA"/>
</dbReference>
<feature type="transmembrane region" description="Helical" evidence="1">
    <location>
        <begin position="85"/>
        <end position="104"/>
    </location>
</feature>
<sequence length="492" mass="54179">MKKWRVQFTVLIRSHPPSQDPSILIPDTLFFGAFGLGTEVSLATSIINSAGRAVKGGLFCSLLASLLVLSEQAEEDRMMWTRSCFNFPFLFLLLHSYFCSGTFLTTPYSGRAAAASAVLPTSNCYALDNNSRLLDFTDWIGHPFEYDGKDGDLVVRFCKNVEKRSQAGYIDFGHYTSSRYFTPGPEPLDFTQKFHSGDLMNCEHTFDKMGRTAQVNIVCGSCLTSSCKGDLGCICSVSYDKTMCSVLIELAIPCTNRGPRIFKGFTVGFNPRSWEIVYNGMIQHGFEKAYNEFSFGTDQTQLSLYITAISSLSGLVGKPVFQVYPQRGLEVKLSGSAANGAAPSTLSPSVLSVNWKCDIAQENPYEVRMQIPIEGYDPIEFTLTKICEYKQASEGDSMRGWATFGILSCVMVSLSFIFCCGGFIYKTRVQNQYGVYALPGMTILSACLEAVSSRPVGGYNSGSDSSGTFANHASWDSSQINQRNNERIYGSI</sequence>
<dbReference type="Proteomes" id="UP001140206">
    <property type="component" value="Chromosome 3"/>
</dbReference>
<evidence type="ECO:0000313" key="3">
    <source>
        <dbReference type="Proteomes" id="UP001140206"/>
    </source>
</evidence>
<comment type="caution">
    <text evidence="2">The sequence shown here is derived from an EMBL/GenBank/DDBJ whole genome shotgun (WGS) entry which is preliminary data.</text>
</comment>
<protein>
    <recommendedName>
        <fullName evidence="4">AT4G36440-like protein</fullName>
    </recommendedName>
</protein>
<proteinExistence type="predicted"/>